<dbReference type="SUPFAM" id="SSF51735">
    <property type="entry name" value="NAD(P)-binding Rossmann-fold domains"/>
    <property type="match status" value="1"/>
</dbReference>
<dbReference type="PANTHER" id="PTHR46157:SF4">
    <property type="entry name" value="K(+) EFFLUX ANTIPORTER 3, CHLOROPLASTIC"/>
    <property type="match status" value="1"/>
</dbReference>
<keyword evidence="9" id="KW-0406">Ion transport</keyword>
<feature type="transmembrane region" description="Helical" evidence="12">
    <location>
        <begin position="296"/>
        <end position="315"/>
    </location>
</feature>
<gene>
    <name evidence="14" type="ORF">ENI96_05665</name>
</gene>
<dbReference type="GO" id="GO:0005886">
    <property type="term" value="C:plasma membrane"/>
    <property type="evidence" value="ECO:0007669"/>
    <property type="project" value="TreeGrafter"/>
</dbReference>
<dbReference type="FunFam" id="3.40.50.720:FF:000036">
    <property type="entry name" value="Glutathione-regulated potassium-efflux system protein KefB"/>
    <property type="match status" value="1"/>
</dbReference>
<feature type="transmembrane region" description="Helical" evidence="12">
    <location>
        <begin position="55"/>
        <end position="74"/>
    </location>
</feature>
<dbReference type="Pfam" id="PF00999">
    <property type="entry name" value="Na_H_Exchanger"/>
    <property type="match status" value="1"/>
</dbReference>
<evidence type="ECO:0000256" key="12">
    <source>
        <dbReference type="SAM" id="Phobius"/>
    </source>
</evidence>
<sequence>MSTAYLTDIVVLLAAAVVAVPLARAIGLGVVPGFLVAGIVMGPSMLGLIDNREEIAHLAEFGVVLLLFVIGIELKPARLWAMRRLVFGLGALQVLVTGALIGMVAHYLFGIDTRASILIGPALALSSTAFVLQLLTEQGMLESSYGRTSIAVLLFQDLAVVPLLILVSFLGATELTISEDIGFAVLEAVIILALIVAGGRYLLQPVLHRVARFGSPEVFTASAALLVLGTALLMERIGLSMAMGAFVAGLLVADSEYRHQIVAEIQPARGLLLGLFFMSMGMSMDLAGFFDRPFVSLGLVLLLMIGKALLIWPLARLFGSPSGTARATALLLAQSGEFALVLFAVAADSALLADGLFQQLLVVVVLSMLATPPVAALAHRLATARSRQPAGAMGEPPGGEAASARTMIIGFGRVGRRVGRILELCHQPYVALDIDVVTVDEARRAGKPVYYGDARQPEVLNSMGLDRMEQAVVTVDDYGVAEQLVAGLHRDHPDLRILARGRDLDHCRLLRRSGAAVTVSENLEASIALAQGVLTQLEVGQEEAERMIEQFRETYYRQHTDQSTQAGGDDGNRV</sequence>
<dbReference type="InterPro" id="IPR006153">
    <property type="entry name" value="Cation/H_exchanger_TM"/>
</dbReference>
<accession>A0A831W6Z6</accession>
<feature type="domain" description="RCK N-terminal" evidence="13">
    <location>
        <begin position="403"/>
        <end position="521"/>
    </location>
</feature>
<evidence type="ECO:0000259" key="13">
    <source>
        <dbReference type="PROSITE" id="PS51201"/>
    </source>
</evidence>
<protein>
    <submittedName>
        <fullName evidence="14">Potassium transporter KefC</fullName>
    </submittedName>
</protein>
<feature type="region of interest" description="Disordered" evidence="11">
    <location>
        <begin position="555"/>
        <end position="574"/>
    </location>
</feature>
<evidence type="ECO:0000256" key="3">
    <source>
        <dbReference type="ARBA" id="ARBA00022448"/>
    </source>
</evidence>
<evidence type="ECO:0000256" key="1">
    <source>
        <dbReference type="ARBA" id="ARBA00004127"/>
    </source>
</evidence>
<reference evidence="14" key="1">
    <citation type="journal article" date="2020" name="mSystems">
        <title>Genome- and Community-Level Interaction Insights into Carbon Utilization and Element Cycling Functions of Hydrothermarchaeota in Hydrothermal Sediment.</title>
        <authorList>
            <person name="Zhou Z."/>
            <person name="Liu Y."/>
            <person name="Xu W."/>
            <person name="Pan J."/>
            <person name="Luo Z.H."/>
            <person name="Li M."/>
        </authorList>
    </citation>
    <scope>NUCLEOTIDE SEQUENCE [LARGE SCALE GENOMIC DNA]</scope>
    <source>
        <strain evidence="14">HyVt-443</strain>
    </source>
</reference>
<dbReference type="PROSITE" id="PS51201">
    <property type="entry name" value="RCK_N"/>
    <property type="match status" value="1"/>
</dbReference>
<feature type="transmembrane region" description="Helical" evidence="12">
    <location>
        <begin position="181"/>
        <end position="203"/>
    </location>
</feature>
<feature type="transmembrane region" description="Helical" evidence="12">
    <location>
        <begin position="148"/>
        <end position="169"/>
    </location>
</feature>
<dbReference type="EMBL" id="DRKP01000063">
    <property type="protein sequence ID" value="HEB95901.1"/>
    <property type="molecule type" value="Genomic_DNA"/>
</dbReference>
<dbReference type="AlphaFoldDB" id="A0A831W6Z6"/>
<keyword evidence="10 12" id="KW-0472">Membrane</keyword>
<feature type="transmembrane region" description="Helical" evidence="12">
    <location>
        <begin position="269"/>
        <end position="290"/>
    </location>
</feature>
<dbReference type="Gene3D" id="3.40.50.720">
    <property type="entry name" value="NAD(P)-binding Rossmann-like Domain"/>
    <property type="match status" value="1"/>
</dbReference>
<keyword evidence="8 12" id="KW-1133">Transmembrane helix</keyword>
<evidence type="ECO:0000256" key="8">
    <source>
        <dbReference type="ARBA" id="ARBA00022989"/>
    </source>
</evidence>
<dbReference type="PANTHER" id="PTHR46157">
    <property type="entry name" value="K(+) EFFLUX ANTIPORTER 3, CHLOROPLASTIC"/>
    <property type="match status" value="1"/>
</dbReference>
<evidence type="ECO:0000256" key="6">
    <source>
        <dbReference type="ARBA" id="ARBA00022692"/>
    </source>
</evidence>
<feature type="transmembrane region" description="Helical" evidence="12">
    <location>
        <begin position="359"/>
        <end position="378"/>
    </location>
</feature>
<evidence type="ECO:0000256" key="7">
    <source>
        <dbReference type="ARBA" id="ARBA00022958"/>
    </source>
</evidence>
<keyword evidence="4" id="KW-0050">Antiport</keyword>
<evidence type="ECO:0000256" key="9">
    <source>
        <dbReference type="ARBA" id="ARBA00023065"/>
    </source>
</evidence>
<dbReference type="Gene3D" id="1.20.1530.20">
    <property type="match status" value="1"/>
</dbReference>
<feature type="transmembrane region" description="Helical" evidence="12">
    <location>
        <begin position="215"/>
        <end position="233"/>
    </location>
</feature>
<dbReference type="InterPro" id="IPR003148">
    <property type="entry name" value="RCK_N"/>
</dbReference>
<evidence type="ECO:0000256" key="5">
    <source>
        <dbReference type="ARBA" id="ARBA00022538"/>
    </source>
</evidence>
<dbReference type="Pfam" id="PF02254">
    <property type="entry name" value="TrkA_N"/>
    <property type="match status" value="1"/>
</dbReference>
<feature type="transmembrane region" description="Helical" evidence="12">
    <location>
        <begin position="239"/>
        <end position="257"/>
    </location>
</feature>
<keyword evidence="7" id="KW-0630">Potassium</keyword>
<feature type="transmembrane region" description="Helical" evidence="12">
    <location>
        <begin position="115"/>
        <end position="136"/>
    </location>
</feature>
<comment type="subcellular location">
    <subcellularLocation>
        <location evidence="1">Endomembrane system</location>
        <topology evidence="1">Multi-pass membrane protein</topology>
    </subcellularLocation>
</comment>
<evidence type="ECO:0000313" key="14">
    <source>
        <dbReference type="EMBL" id="HEB95901.1"/>
    </source>
</evidence>
<comment type="similarity">
    <text evidence="2">Belongs to the monovalent cation:proton antiporter 2 (CPA2) transporter (TC 2.A.37) family.</text>
</comment>
<evidence type="ECO:0000256" key="4">
    <source>
        <dbReference type="ARBA" id="ARBA00022449"/>
    </source>
</evidence>
<dbReference type="NCBIfam" id="TIGR00932">
    <property type="entry name" value="2a37"/>
    <property type="match status" value="1"/>
</dbReference>
<comment type="caution">
    <text evidence="14">The sequence shown here is derived from an EMBL/GenBank/DDBJ whole genome shotgun (WGS) entry which is preliminary data.</text>
</comment>
<keyword evidence="6 12" id="KW-0812">Transmembrane</keyword>
<evidence type="ECO:0000256" key="11">
    <source>
        <dbReference type="SAM" id="MobiDB-lite"/>
    </source>
</evidence>
<dbReference type="Proteomes" id="UP000886251">
    <property type="component" value="Unassembled WGS sequence"/>
</dbReference>
<dbReference type="GO" id="GO:1902600">
    <property type="term" value="P:proton transmembrane transport"/>
    <property type="evidence" value="ECO:0007669"/>
    <property type="project" value="InterPro"/>
</dbReference>
<dbReference type="GO" id="GO:0006813">
    <property type="term" value="P:potassium ion transport"/>
    <property type="evidence" value="ECO:0007669"/>
    <property type="project" value="UniProtKB-KW"/>
</dbReference>
<evidence type="ECO:0000256" key="10">
    <source>
        <dbReference type="ARBA" id="ARBA00023136"/>
    </source>
</evidence>
<evidence type="ECO:0000256" key="2">
    <source>
        <dbReference type="ARBA" id="ARBA00005551"/>
    </source>
</evidence>
<keyword evidence="3" id="KW-0813">Transport</keyword>
<dbReference type="InterPro" id="IPR004771">
    <property type="entry name" value="K/H_exchanger"/>
</dbReference>
<proteinExistence type="inferred from homology"/>
<dbReference type="GO" id="GO:0008324">
    <property type="term" value="F:monoatomic cation transmembrane transporter activity"/>
    <property type="evidence" value="ECO:0007669"/>
    <property type="project" value="InterPro"/>
</dbReference>
<dbReference type="InterPro" id="IPR036291">
    <property type="entry name" value="NAD(P)-bd_dom_sf"/>
</dbReference>
<dbReference type="InterPro" id="IPR038770">
    <property type="entry name" value="Na+/solute_symporter_sf"/>
</dbReference>
<keyword evidence="5" id="KW-0633">Potassium transport</keyword>
<dbReference type="GO" id="GO:0012505">
    <property type="term" value="C:endomembrane system"/>
    <property type="evidence" value="ECO:0007669"/>
    <property type="project" value="UniProtKB-SubCell"/>
</dbReference>
<feature type="transmembrane region" description="Helical" evidence="12">
    <location>
        <begin position="86"/>
        <end position="109"/>
    </location>
</feature>
<organism evidence="14">
    <name type="scientific">Sedimenticola thiotaurini</name>
    <dbReference type="NCBI Taxonomy" id="1543721"/>
    <lineage>
        <taxon>Bacteria</taxon>
        <taxon>Pseudomonadati</taxon>
        <taxon>Pseudomonadota</taxon>
        <taxon>Gammaproteobacteria</taxon>
        <taxon>Chromatiales</taxon>
        <taxon>Sedimenticolaceae</taxon>
        <taxon>Sedimenticola</taxon>
    </lineage>
</organism>
<feature type="transmembrane region" description="Helical" evidence="12">
    <location>
        <begin position="6"/>
        <end position="23"/>
    </location>
</feature>
<dbReference type="GO" id="GO:0015297">
    <property type="term" value="F:antiporter activity"/>
    <property type="evidence" value="ECO:0007669"/>
    <property type="project" value="UniProtKB-KW"/>
</dbReference>
<feature type="transmembrane region" description="Helical" evidence="12">
    <location>
        <begin position="327"/>
        <end position="347"/>
    </location>
</feature>
<name>A0A831W6Z6_9GAMM</name>